<dbReference type="EMBL" id="AFWV01000002">
    <property type="protein sequence ID" value="EGV19889.1"/>
    <property type="molecule type" value="Genomic_DNA"/>
</dbReference>
<dbReference type="SFLD" id="SFLDS00001">
    <property type="entry name" value="Enolase"/>
    <property type="match status" value="1"/>
</dbReference>
<dbReference type="InterPro" id="IPR010196">
    <property type="entry name" value="OSB_synthase_MenC1"/>
</dbReference>
<dbReference type="eggNOG" id="COG4948">
    <property type="taxonomic scope" value="Bacteria"/>
</dbReference>
<dbReference type="GO" id="GO:0009063">
    <property type="term" value="P:amino acid catabolic process"/>
    <property type="evidence" value="ECO:0007669"/>
    <property type="project" value="InterPro"/>
</dbReference>
<dbReference type="SMART" id="SM00922">
    <property type="entry name" value="MR_MLE"/>
    <property type="match status" value="1"/>
</dbReference>
<dbReference type="UniPathway" id="UPA01057">
    <property type="reaction ID" value="UER00165"/>
</dbReference>
<dbReference type="SFLD" id="SFLDF00009">
    <property type="entry name" value="o-succinylbenzoate_synthase"/>
    <property type="match status" value="1"/>
</dbReference>
<dbReference type="Gene3D" id="3.20.20.120">
    <property type="entry name" value="Enolase-like C-terminal domain"/>
    <property type="match status" value="1"/>
</dbReference>
<comment type="function">
    <text evidence="4">Converts 2-succinyl-6-hydroxy-2,4-cyclohexadiene-1-carboxylate (SHCHC) to 2-succinylbenzoate (OSB).</text>
</comment>
<dbReference type="InterPro" id="IPR013342">
    <property type="entry name" value="Mandelate_racemase_C"/>
</dbReference>
<dbReference type="HAMAP" id="MF_00470">
    <property type="entry name" value="MenC_1"/>
    <property type="match status" value="1"/>
</dbReference>
<evidence type="ECO:0000313" key="9">
    <source>
        <dbReference type="Proteomes" id="UP000005459"/>
    </source>
</evidence>
<evidence type="ECO:0000259" key="7">
    <source>
        <dbReference type="SMART" id="SM00922"/>
    </source>
</evidence>
<comment type="catalytic activity">
    <reaction evidence="4">
        <text>(1R,6R)-6-hydroxy-2-succinyl-cyclohexa-2,4-diene-1-carboxylate = 2-succinylbenzoate + H2O</text>
        <dbReference type="Rhea" id="RHEA:10196"/>
        <dbReference type="ChEBI" id="CHEBI:15377"/>
        <dbReference type="ChEBI" id="CHEBI:18325"/>
        <dbReference type="ChEBI" id="CHEBI:58689"/>
        <dbReference type="EC" id="4.2.1.113"/>
    </reaction>
</comment>
<comment type="similarity">
    <text evidence="4">Belongs to the mandelate racemase/muconate lactonizing enzyme family. MenC type 1 subfamily.</text>
</comment>
<feature type="binding site" evidence="4">
    <location>
        <position position="215"/>
    </location>
    <ligand>
        <name>Mg(2+)</name>
        <dbReference type="ChEBI" id="CHEBI:18420"/>
    </ligand>
</feature>
<evidence type="ECO:0000256" key="3">
    <source>
        <dbReference type="ARBA" id="ARBA00023239"/>
    </source>
</evidence>
<dbReference type="InterPro" id="IPR018110">
    <property type="entry name" value="Mandel_Rmase/mucon_lact_enz_CS"/>
</dbReference>
<evidence type="ECO:0000256" key="4">
    <source>
        <dbReference type="HAMAP-Rule" id="MF_00470"/>
    </source>
</evidence>
<feature type="domain" description="Mandelate racemase/muconate lactonizing enzyme C-terminal" evidence="7">
    <location>
        <begin position="139"/>
        <end position="236"/>
    </location>
</feature>
<feature type="active site" description="Proton donor" evidence="4">
    <location>
        <position position="160"/>
    </location>
</feature>
<evidence type="ECO:0000313" key="8">
    <source>
        <dbReference type="EMBL" id="EGV19889.1"/>
    </source>
</evidence>
<dbReference type="Pfam" id="PF13378">
    <property type="entry name" value="MR_MLE_C"/>
    <property type="match status" value="1"/>
</dbReference>
<dbReference type="SUPFAM" id="SSF54826">
    <property type="entry name" value="Enolase N-terminal domain-like"/>
    <property type="match status" value="1"/>
</dbReference>
<comment type="cofactor">
    <cofactor evidence="4">
        <name>a divalent metal cation</name>
        <dbReference type="ChEBI" id="CHEBI:60240"/>
    </cofactor>
</comment>
<dbReference type="Gene3D" id="3.30.390.10">
    <property type="entry name" value="Enolase-like, N-terminal domain"/>
    <property type="match status" value="1"/>
</dbReference>
<dbReference type="AlphaFoldDB" id="F9U6L3"/>
<proteinExistence type="inferred from homology"/>
<comment type="pathway">
    <text evidence="4">Quinol/quinone metabolism; 1,4-dihydroxy-2-naphthoate biosynthesis; 1,4-dihydroxy-2-naphthoate from chorismate: step 4/7.</text>
</comment>
<feature type="region of interest" description="Disordered" evidence="6">
    <location>
        <begin position="334"/>
        <end position="355"/>
    </location>
</feature>
<dbReference type="OrthoDB" id="3725747at2"/>
<evidence type="ECO:0000256" key="6">
    <source>
        <dbReference type="SAM" id="MobiDB-lite"/>
    </source>
</evidence>
<keyword evidence="4" id="KW-0474">Menaquinone biosynthesis</keyword>
<evidence type="ECO:0000256" key="5">
    <source>
        <dbReference type="NCBIfam" id="TIGR01927"/>
    </source>
</evidence>
<dbReference type="SFLD" id="SFLDG00180">
    <property type="entry name" value="muconate_cycloisomerase"/>
    <property type="match status" value="1"/>
</dbReference>
<dbReference type="STRING" id="768671.ThimaDRAFT_0565"/>
<keyword evidence="2 4" id="KW-0460">Magnesium</keyword>
<name>F9U6L3_9GAMM</name>
<keyword evidence="9" id="KW-1185">Reference proteome</keyword>
<feature type="active site" description="Proton acceptor" evidence="4">
    <location>
        <position position="263"/>
    </location>
</feature>
<dbReference type="InterPro" id="IPR029065">
    <property type="entry name" value="Enolase_C-like"/>
</dbReference>
<dbReference type="PATRIC" id="fig|768671.3.peg.617"/>
<comment type="pathway">
    <text evidence="4">Quinol/quinone metabolism; menaquinone biosynthesis.</text>
</comment>
<gene>
    <name evidence="4" type="primary">menC</name>
    <name evidence="8" type="ORF">ThimaDRAFT_0565</name>
</gene>
<evidence type="ECO:0000256" key="2">
    <source>
        <dbReference type="ARBA" id="ARBA00022842"/>
    </source>
</evidence>
<dbReference type="PANTHER" id="PTHR48073:SF2">
    <property type="entry name" value="O-SUCCINYLBENZOATE SYNTHASE"/>
    <property type="match status" value="1"/>
</dbReference>
<dbReference type="InterPro" id="IPR029017">
    <property type="entry name" value="Enolase-like_N"/>
</dbReference>
<dbReference type="PANTHER" id="PTHR48073">
    <property type="entry name" value="O-SUCCINYLBENZOATE SYNTHASE-RELATED"/>
    <property type="match status" value="1"/>
</dbReference>
<dbReference type="UniPathway" id="UPA00079"/>
<dbReference type="EC" id="4.2.1.113" evidence="4 5"/>
<dbReference type="GO" id="GO:0009234">
    <property type="term" value="P:menaquinone biosynthetic process"/>
    <property type="evidence" value="ECO:0007669"/>
    <property type="project" value="UniProtKB-UniRule"/>
</dbReference>
<organism evidence="8 9">
    <name type="scientific">Thiocapsa marina 5811</name>
    <dbReference type="NCBI Taxonomy" id="768671"/>
    <lineage>
        <taxon>Bacteria</taxon>
        <taxon>Pseudomonadati</taxon>
        <taxon>Pseudomonadota</taxon>
        <taxon>Gammaproteobacteria</taxon>
        <taxon>Chromatiales</taxon>
        <taxon>Chromatiaceae</taxon>
        <taxon>Thiocapsa</taxon>
    </lineage>
</organism>
<dbReference type="Proteomes" id="UP000005459">
    <property type="component" value="Unassembled WGS sequence"/>
</dbReference>
<feature type="binding site" evidence="4">
    <location>
        <position position="189"/>
    </location>
    <ligand>
        <name>Mg(2+)</name>
        <dbReference type="ChEBI" id="CHEBI:18420"/>
    </ligand>
</feature>
<evidence type="ECO:0000256" key="1">
    <source>
        <dbReference type="ARBA" id="ARBA00022723"/>
    </source>
</evidence>
<dbReference type="PROSITE" id="PS00909">
    <property type="entry name" value="MR_MLE_2"/>
    <property type="match status" value="1"/>
</dbReference>
<accession>F9U6L3</accession>
<dbReference type="RefSeq" id="WP_007191442.1">
    <property type="nucleotide sequence ID" value="NZ_AFWV01000002.1"/>
</dbReference>
<dbReference type="SUPFAM" id="SSF51604">
    <property type="entry name" value="Enolase C-terminal domain-like"/>
    <property type="match status" value="1"/>
</dbReference>
<keyword evidence="3 4" id="KW-0456">Lyase</keyword>
<dbReference type="GO" id="GO:0043748">
    <property type="term" value="F:O-succinylbenzoate synthase activity"/>
    <property type="evidence" value="ECO:0007669"/>
    <property type="project" value="UniProtKB-EC"/>
</dbReference>
<dbReference type="CDD" id="cd03320">
    <property type="entry name" value="OSBS"/>
    <property type="match status" value="1"/>
</dbReference>
<dbReference type="NCBIfam" id="TIGR01927">
    <property type="entry name" value="menC_gam_Gplu"/>
    <property type="match status" value="1"/>
</dbReference>
<reference evidence="8 9" key="1">
    <citation type="submission" date="2011-06" db="EMBL/GenBank/DDBJ databases">
        <title>The draft genome of Thiocapsa marina 5811.</title>
        <authorList>
            <consortium name="US DOE Joint Genome Institute (JGI-PGF)"/>
            <person name="Lucas S."/>
            <person name="Han J."/>
            <person name="Cheng J.-F."/>
            <person name="Goodwin L."/>
            <person name="Pitluck S."/>
            <person name="Peters L."/>
            <person name="Land M.L."/>
            <person name="Hauser L."/>
            <person name="Vogl K."/>
            <person name="Liu Z."/>
            <person name="Imhoff J."/>
            <person name="Thiel V."/>
            <person name="Frigaard N.-U."/>
            <person name="Bryant D."/>
            <person name="Woyke T.J."/>
        </authorList>
    </citation>
    <scope>NUCLEOTIDE SEQUENCE [LARGE SCALE GENOMIC DNA]</scope>
    <source>
        <strain evidence="8 9">5811</strain>
    </source>
</reference>
<protein>
    <recommendedName>
        <fullName evidence="4 5">o-succinylbenzoate synthase</fullName>
        <shortName evidence="4">OSB synthase</shortName>
        <shortName evidence="4">OSBS</shortName>
        <ecNumber evidence="4 5">4.2.1.113</ecNumber>
    </recommendedName>
    <alternativeName>
        <fullName evidence="4">4-(2'-carboxyphenyl)-4-oxybutyric acid synthase</fullName>
    </alternativeName>
    <alternativeName>
        <fullName evidence="4">o-succinylbenzoic acid synthase</fullName>
    </alternativeName>
</protein>
<feature type="binding site" evidence="4">
    <location>
        <position position="240"/>
    </location>
    <ligand>
        <name>Mg(2+)</name>
        <dbReference type="ChEBI" id="CHEBI:18420"/>
    </ligand>
</feature>
<sequence>MEQLRIDRFRIRPYDLPLRRDWRSARGGFERRRGWLVCAESGGAVGFGDCAPMPAAGTETSGAAAAALSLARDDAPGRSVGTFLRMLDDRFTSTPAARFALECALLDLLSQTDGVPLRRLLTRDAPDAVPVNGILGALATLTAADLQQAAEAGFRVVKLKVGVEEPASEVARLMALVPVLPADTQLRLDANGAWGYDEACRILDRLSGLPIESLEEPLRIPDPNRLQALQERAGFPLARDESLAGLTSDADLGDLGVRRIVIKPAVAGGLRSALDLSQRAAKAGIEALVTSVVESAAGLWPTAQLAAATGSMLPHGLATADWLTEDLGVPPRSHRGLLSLPDRPGSGFKPYPASE</sequence>
<dbReference type="GO" id="GO:0000287">
    <property type="term" value="F:magnesium ion binding"/>
    <property type="evidence" value="ECO:0007669"/>
    <property type="project" value="UniProtKB-UniRule"/>
</dbReference>
<dbReference type="InterPro" id="IPR036849">
    <property type="entry name" value="Enolase-like_C_sf"/>
</dbReference>
<keyword evidence="1 4" id="KW-0479">Metal-binding</keyword>